<keyword evidence="2" id="KW-1185">Reference proteome</keyword>
<comment type="caution">
    <text evidence="1">The sequence shown here is derived from an EMBL/GenBank/DDBJ whole genome shotgun (WGS) entry which is preliminary data.</text>
</comment>
<sequence>MTHQAPLIPRTDGPDIWRRFRLDGSHRINAAPWEDARARGEPVGTCRNPTAGRACGGYIKPFGPPYRAGRIDWYPTACTSCGNEAAARGPAPRKKRK</sequence>
<organism evidence="1 2">
    <name type="scientific">Micromonospora rosaria</name>
    <dbReference type="NCBI Taxonomy" id="47874"/>
    <lineage>
        <taxon>Bacteria</taxon>
        <taxon>Bacillati</taxon>
        <taxon>Actinomycetota</taxon>
        <taxon>Actinomycetes</taxon>
        <taxon>Micromonosporales</taxon>
        <taxon>Micromonosporaceae</taxon>
        <taxon>Micromonospora</taxon>
    </lineage>
</organism>
<accession>A0A136PY12</accession>
<reference evidence="1 2" key="1">
    <citation type="submission" date="2016-01" db="EMBL/GenBank/DDBJ databases">
        <title>Whole genome sequence and analysis of Micromonospora rosaria DSM 803, which can produce antibacterial substance rosamicin.</title>
        <authorList>
            <person name="Yang H."/>
            <person name="He X."/>
            <person name="Zhu D."/>
        </authorList>
    </citation>
    <scope>NUCLEOTIDE SEQUENCE [LARGE SCALE GENOMIC DNA]</scope>
    <source>
        <strain evidence="1 2">DSM 803</strain>
    </source>
</reference>
<proteinExistence type="predicted"/>
<dbReference type="EMBL" id="LRQV01000006">
    <property type="protein sequence ID" value="KXK63371.1"/>
    <property type="molecule type" value="Genomic_DNA"/>
</dbReference>
<evidence type="ECO:0000313" key="2">
    <source>
        <dbReference type="Proteomes" id="UP000070620"/>
    </source>
</evidence>
<gene>
    <name evidence="1" type="ORF">AWW66_03395</name>
</gene>
<dbReference type="AlphaFoldDB" id="A0A136PY12"/>
<evidence type="ECO:0000313" key="1">
    <source>
        <dbReference type="EMBL" id="KXK63371.1"/>
    </source>
</evidence>
<dbReference type="Proteomes" id="UP000070620">
    <property type="component" value="Unassembled WGS sequence"/>
</dbReference>
<protein>
    <submittedName>
        <fullName evidence="1">Uncharacterized protein</fullName>
    </submittedName>
</protein>
<dbReference type="OrthoDB" id="9882112at2"/>
<name>A0A136PY12_9ACTN</name>
<dbReference type="RefSeq" id="WP_067359822.1">
    <property type="nucleotide sequence ID" value="NZ_JBIUBN010000003.1"/>
</dbReference>